<dbReference type="Gene3D" id="3.20.20.100">
    <property type="entry name" value="NADP-dependent oxidoreductase domain"/>
    <property type="match status" value="1"/>
</dbReference>
<dbReference type="PANTHER" id="PTHR43625">
    <property type="entry name" value="AFLATOXIN B1 ALDEHYDE REDUCTASE"/>
    <property type="match status" value="1"/>
</dbReference>
<comment type="caution">
    <text evidence="3">The sequence shown here is derived from an EMBL/GenBank/DDBJ whole genome shotgun (WGS) entry which is preliminary data.</text>
</comment>
<evidence type="ECO:0000259" key="2">
    <source>
        <dbReference type="Pfam" id="PF00248"/>
    </source>
</evidence>
<dbReference type="SUPFAM" id="SSF51430">
    <property type="entry name" value="NAD(P)-linked oxidoreductase"/>
    <property type="match status" value="1"/>
</dbReference>
<feature type="domain" description="NADP-dependent oxidoreductase" evidence="2">
    <location>
        <begin position="18"/>
        <end position="287"/>
    </location>
</feature>
<dbReference type="InterPro" id="IPR023210">
    <property type="entry name" value="NADP_OxRdtase_dom"/>
</dbReference>
<dbReference type="RefSeq" id="WP_006979043.1">
    <property type="nucleotide sequence ID" value="NZ_ABVL01000004.1"/>
</dbReference>
<dbReference type="PANTHER" id="PTHR43625:SF40">
    <property type="entry name" value="ALDO-KETO REDUCTASE YAKC [NADP(+)]"/>
    <property type="match status" value="1"/>
</dbReference>
<sequence length="290" mass="30775">MTTPALSWLLGGDLPIHRLGYGAMRLCAQPGNFGPYPDWEGGKRLLRRAVELGINFIDTAHPYGPGWNEELIGEALAPYPTGVIVTTKGGVEKTGPGEVFADGSPASLRRFCEGSLQRLKLDCLPLYQLHRPDPQVPFAKSVGALAALKSEGKIRHAGLSNVTLAQVEEARTIVPIASVQNRYNLQEHGDDAVVDYCAQHNIAYLPWGPLAAKPFAPEAPLAQGSGVLAQVASELGATAGQVALAWLLHRSPNIILIPGTTSIAHLEENVAAAKIQLSDAQFATLSSAQG</sequence>
<dbReference type="EMBL" id="ABVL01000004">
    <property type="protein sequence ID" value="EDY20520.1"/>
    <property type="molecule type" value="Genomic_DNA"/>
</dbReference>
<dbReference type="STRING" id="497964.CfE428DRAFT_1717"/>
<dbReference type="CDD" id="cd19088">
    <property type="entry name" value="AKR_AKR13B1"/>
    <property type="match status" value="1"/>
</dbReference>
<dbReference type="InterPro" id="IPR050791">
    <property type="entry name" value="Aldo-Keto_reductase"/>
</dbReference>
<dbReference type="Proteomes" id="UP000005824">
    <property type="component" value="Unassembled WGS sequence"/>
</dbReference>
<keyword evidence="4" id="KW-1185">Reference proteome</keyword>
<dbReference type="InterPro" id="IPR020471">
    <property type="entry name" value="AKR"/>
</dbReference>
<reference evidence="3 4" key="1">
    <citation type="journal article" date="2011" name="J. Bacteriol.">
        <title>Genome sequence of Chthoniobacter flavus Ellin428, an aerobic heterotrophic soil bacterium.</title>
        <authorList>
            <person name="Kant R."/>
            <person name="van Passel M.W."/>
            <person name="Palva A."/>
            <person name="Lucas S."/>
            <person name="Lapidus A."/>
            <person name="Glavina Del Rio T."/>
            <person name="Dalin E."/>
            <person name="Tice H."/>
            <person name="Bruce D."/>
            <person name="Goodwin L."/>
            <person name="Pitluck S."/>
            <person name="Larimer F.W."/>
            <person name="Land M.L."/>
            <person name="Hauser L."/>
            <person name="Sangwan P."/>
            <person name="de Vos W.M."/>
            <person name="Janssen P.H."/>
            <person name="Smidt H."/>
        </authorList>
    </citation>
    <scope>NUCLEOTIDE SEQUENCE [LARGE SCALE GENOMIC DNA]</scope>
    <source>
        <strain evidence="3 4">Ellin428</strain>
    </source>
</reference>
<protein>
    <submittedName>
        <fullName evidence="3">Aldo/keto reductase</fullName>
    </submittedName>
</protein>
<accession>B4CYH9</accession>
<evidence type="ECO:0000313" key="3">
    <source>
        <dbReference type="EMBL" id="EDY20520.1"/>
    </source>
</evidence>
<dbReference type="eggNOG" id="COG0667">
    <property type="taxonomic scope" value="Bacteria"/>
</dbReference>
<proteinExistence type="predicted"/>
<dbReference type="Pfam" id="PF00248">
    <property type="entry name" value="Aldo_ket_red"/>
    <property type="match status" value="1"/>
</dbReference>
<dbReference type="InterPro" id="IPR036812">
    <property type="entry name" value="NAD(P)_OxRdtase_dom_sf"/>
</dbReference>
<evidence type="ECO:0000256" key="1">
    <source>
        <dbReference type="ARBA" id="ARBA00023002"/>
    </source>
</evidence>
<dbReference type="PRINTS" id="PR00069">
    <property type="entry name" value="ALDKETRDTASE"/>
</dbReference>
<dbReference type="GO" id="GO:0016491">
    <property type="term" value="F:oxidoreductase activity"/>
    <property type="evidence" value="ECO:0007669"/>
    <property type="project" value="UniProtKB-KW"/>
</dbReference>
<name>B4CYH9_9BACT</name>
<gene>
    <name evidence="3" type="ORF">CfE428DRAFT_1717</name>
</gene>
<dbReference type="AlphaFoldDB" id="B4CYH9"/>
<dbReference type="GO" id="GO:0005737">
    <property type="term" value="C:cytoplasm"/>
    <property type="evidence" value="ECO:0007669"/>
    <property type="project" value="TreeGrafter"/>
</dbReference>
<organism evidence="3 4">
    <name type="scientific">Chthoniobacter flavus Ellin428</name>
    <dbReference type="NCBI Taxonomy" id="497964"/>
    <lineage>
        <taxon>Bacteria</taxon>
        <taxon>Pseudomonadati</taxon>
        <taxon>Verrucomicrobiota</taxon>
        <taxon>Spartobacteria</taxon>
        <taxon>Chthoniobacterales</taxon>
        <taxon>Chthoniobacteraceae</taxon>
        <taxon>Chthoniobacter</taxon>
    </lineage>
</organism>
<evidence type="ECO:0000313" key="4">
    <source>
        <dbReference type="Proteomes" id="UP000005824"/>
    </source>
</evidence>
<dbReference type="InParanoid" id="B4CYH9"/>
<keyword evidence="1" id="KW-0560">Oxidoreductase</keyword>